<dbReference type="Pfam" id="PF08447">
    <property type="entry name" value="PAS_3"/>
    <property type="match status" value="1"/>
</dbReference>
<dbReference type="eggNOG" id="COG3706">
    <property type="taxonomic scope" value="Bacteria"/>
</dbReference>
<evidence type="ECO:0000259" key="3">
    <source>
        <dbReference type="PROSITE" id="PS50887"/>
    </source>
</evidence>
<dbReference type="InterPro" id="IPR001610">
    <property type="entry name" value="PAC"/>
</dbReference>
<accession>Q2K8P6</accession>
<dbReference type="PANTHER" id="PTHR44757">
    <property type="entry name" value="DIGUANYLATE CYCLASE DGCP"/>
    <property type="match status" value="1"/>
</dbReference>
<feature type="domain" description="PAS" evidence="1">
    <location>
        <begin position="143"/>
        <end position="213"/>
    </location>
</feature>
<dbReference type="Pfam" id="PF13426">
    <property type="entry name" value="PAS_9"/>
    <property type="match status" value="1"/>
</dbReference>
<feature type="domain" description="PAC" evidence="2">
    <location>
        <begin position="216"/>
        <end position="268"/>
    </location>
</feature>
<dbReference type="InterPro" id="IPR029787">
    <property type="entry name" value="Nucleotide_cyclase"/>
</dbReference>
<dbReference type="InterPro" id="IPR013767">
    <property type="entry name" value="PAS_fold"/>
</dbReference>
<dbReference type="HOGENOM" id="CLU_023904_1_0_5"/>
<dbReference type="InterPro" id="IPR000014">
    <property type="entry name" value="PAS"/>
</dbReference>
<gene>
    <name evidence="4" type="ordered locus">RHE_CH02005</name>
</gene>
<dbReference type="SMART" id="SM00091">
    <property type="entry name" value="PAS"/>
    <property type="match status" value="3"/>
</dbReference>
<feature type="domain" description="GGDEF" evidence="3">
    <location>
        <begin position="435"/>
        <end position="571"/>
    </location>
</feature>
<dbReference type="CDD" id="cd01949">
    <property type="entry name" value="GGDEF"/>
    <property type="match status" value="1"/>
</dbReference>
<dbReference type="GO" id="GO:0003824">
    <property type="term" value="F:catalytic activity"/>
    <property type="evidence" value="ECO:0007669"/>
    <property type="project" value="UniProtKB-ARBA"/>
</dbReference>
<evidence type="ECO:0000259" key="2">
    <source>
        <dbReference type="PROSITE" id="PS50113"/>
    </source>
</evidence>
<dbReference type="SMART" id="SM00267">
    <property type="entry name" value="GGDEF"/>
    <property type="match status" value="1"/>
</dbReference>
<dbReference type="Proteomes" id="UP000001936">
    <property type="component" value="Chromosome"/>
</dbReference>
<dbReference type="InterPro" id="IPR052155">
    <property type="entry name" value="Biofilm_reg_signaling"/>
</dbReference>
<feature type="domain" description="PAC" evidence="2">
    <location>
        <begin position="90"/>
        <end position="142"/>
    </location>
</feature>
<dbReference type="NCBIfam" id="TIGR00229">
    <property type="entry name" value="sensory_box"/>
    <property type="match status" value="3"/>
</dbReference>
<dbReference type="InterPro" id="IPR035965">
    <property type="entry name" value="PAS-like_dom_sf"/>
</dbReference>
<evidence type="ECO:0000259" key="1">
    <source>
        <dbReference type="PROSITE" id="PS50112"/>
    </source>
</evidence>
<proteinExistence type="predicted"/>
<dbReference type="PROSITE" id="PS50113">
    <property type="entry name" value="PAC"/>
    <property type="match status" value="3"/>
</dbReference>
<dbReference type="NCBIfam" id="TIGR00254">
    <property type="entry name" value="GGDEF"/>
    <property type="match status" value="1"/>
</dbReference>
<dbReference type="InterPro" id="IPR000160">
    <property type="entry name" value="GGDEF_dom"/>
</dbReference>
<feature type="domain" description="PAC" evidence="2">
    <location>
        <begin position="343"/>
        <end position="396"/>
    </location>
</feature>
<feature type="domain" description="PAS" evidence="1">
    <location>
        <begin position="16"/>
        <end position="72"/>
    </location>
</feature>
<dbReference type="PROSITE" id="PS50887">
    <property type="entry name" value="GGDEF"/>
    <property type="match status" value="1"/>
</dbReference>
<dbReference type="SUPFAM" id="SSF55785">
    <property type="entry name" value="PYP-like sensor domain (PAS domain)"/>
    <property type="match status" value="3"/>
</dbReference>
<dbReference type="Pfam" id="PF00990">
    <property type="entry name" value="GGDEF"/>
    <property type="match status" value="1"/>
</dbReference>
<dbReference type="KEGG" id="ret:RHE_CH02005"/>
<protein>
    <submittedName>
        <fullName evidence="4">Sensory box/GGDEF family protein</fullName>
    </submittedName>
</protein>
<dbReference type="EMBL" id="CP000133">
    <property type="protein sequence ID" value="ABC90790.1"/>
    <property type="molecule type" value="Genomic_DNA"/>
</dbReference>
<dbReference type="Gene3D" id="3.30.70.270">
    <property type="match status" value="1"/>
</dbReference>
<dbReference type="CDD" id="cd00130">
    <property type="entry name" value="PAS"/>
    <property type="match status" value="3"/>
</dbReference>
<dbReference type="InterPro" id="IPR000700">
    <property type="entry name" value="PAS-assoc_C"/>
</dbReference>
<dbReference type="InterPro" id="IPR043128">
    <property type="entry name" value="Rev_trsase/Diguanyl_cyclase"/>
</dbReference>
<reference evidence="4 5" key="1">
    <citation type="journal article" date="2006" name="Proc. Natl. Acad. Sci. U.S.A.">
        <title>The partitioned Rhizobium etli genome: genetic and metabolic redundancy in seven interacting replicons.</title>
        <authorList>
            <person name="Gonzalez V."/>
            <person name="Santamaria R.I."/>
            <person name="Bustos P."/>
            <person name="Hernandez-Gonzalez I."/>
            <person name="Medrano-Soto A."/>
            <person name="Moreno-Hagelsieb G."/>
            <person name="Janga S.C."/>
            <person name="Ramirez M.A."/>
            <person name="Jimenez-Jacinto V."/>
            <person name="Collado-Vides J."/>
            <person name="Davila G."/>
        </authorList>
    </citation>
    <scope>NUCLEOTIDE SEQUENCE [LARGE SCALE GENOMIC DNA]</scope>
    <source>
        <strain evidence="5">ATCC 51251 / DSM 11541 / JCM 21823 / NBRC 15573 / CFN 42</strain>
    </source>
</reference>
<dbReference type="PANTHER" id="PTHR44757:SF2">
    <property type="entry name" value="BIOFILM ARCHITECTURE MAINTENANCE PROTEIN MBAA"/>
    <property type="match status" value="1"/>
</dbReference>
<evidence type="ECO:0000313" key="5">
    <source>
        <dbReference type="Proteomes" id="UP000001936"/>
    </source>
</evidence>
<dbReference type="SUPFAM" id="SSF55073">
    <property type="entry name" value="Nucleotide cyclase"/>
    <property type="match status" value="1"/>
</dbReference>
<dbReference type="SMART" id="SM00086">
    <property type="entry name" value="PAC"/>
    <property type="match status" value="3"/>
</dbReference>
<dbReference type="Gene3D" id="3.30.450.20">
    <property type="entry name" value="PAS domain"/>
    <property type="match status" value="3"/>
</dbReference>
<dbReference type="RefSeq" id="WP_011425279.1">
    <property type="nucleotide sequence ID" value="NC_007761.1"/>
</dbReference>
<dbReference type="Pfam" id="PF00989">
    <property type="entry name" value="PAS"/>
    <property type="match status" value="1"/>
</dbReference>
<name>Q2K8P6_RHIEC</name>
<dbReference type="PROSITE" id="PS50112">
    <property type="entry name" value="PAS"/>
    <property type="match status" value="3"/>
</dbReference>
<organism evidence="4 5">
    <name type="scientific">Rhizobium etli (strain ATCC 51251 / DSM 11541 / JCM 21823 / NBRC 15573 / CFN 42)</name>
    <dbReference type="NCBI Taxonomy" id="347834"/>
    <lineage>
        <taxon>Bacteria</taxon>
        <taxon>Pseudomonadati</taxon>
        <taxon>Pseudomonadota</taxon>
        <taxon>Alphaproteobacteria</taxon>
        <taxon>Hyphomicrobiales</taxon>
        <taxon>Rhizobiaceae</taxon>
        <taxon>Rhizobium/Agrobacterium group</taxon>
        <taxon>Rhizobium</taxon>
    </lineage>
</organism>
<dbReference type="InterPro" id="IPR013655">
    <property type="entry name" value="PAS_fold_3"/>
</dbReference>
<dbReference type="GO" id="GO:0006355">
    <property type="term" value="P:regulation of DNA-templated transcription"/>
    <property type="evidence" value="ECO:0007669"/>
    <property type="project" value="InterPro"/>
</dbReference>
<evidence type="ECO:0000313" key="4">
    <source>
        <dbReference type="EMBL" id="ABC90790.1"/>
    </source>
</evidence>
<dbReference type="AlphaFoldDB" id="Q2K8P6"/>
<dbReference type="FunFam" id="3.30.70.270:FF:000001">
    <property type="entry name" value="Diguanylate cyclase domain protein"/>
    <property type="match status" value="1"/>
</dbReference>
<keyword evidence="5" id="KW-1185">Reference proteome</keyword>
<feature type="domain" description="PAS" evidence="1">
    <location>
        <begin position="269"/>
        <end position="339"/>
    </location>
</feature>
<sequence>MTKAPQKKTEIKLQDAREELEHRMRVTPAMLHSIDGQGRLISVSDAWLTKLGYTRDEVIGRRSSEFLTPESRLHAVTNVLPDFFRTGRCDDVQYQMVCKDGRIVDVQLSAVLEFDESIQESISLAVITDVTALKATKRQLAASEARYRELVESQSELVSLAREDGTLEFVNHAYARCHGKRPEDMVGASLFDFVPEDDYAEVARHLKAGCANGDCVDNENRILMPDGETRWFAWTNRALKDADGRVTVIHSVGRDIHERVMAEERLRESEARYRLLADHSTDMVFQLDRNLVRRYVSPACREILGYEPADLIGRSPAELIHPEDEPFVTLAFRALLDGTSERRSITNRIQHRDGHWIWAEAQLKALRNNLTGDSDGIIGTLRDVSSRKAIEDQLHQANTRLLALAEQDDLTGLSNRRCFDAALLREHNHARRDKRALALLMIDVDWFKPYNDLYGHPAGDECLKRVGAVIKDAARRPHDLAARYGGEEFVTLLPDTDVAGAMMVAERIREAVLDLRIEHGGSAFRVVSVSIGAISLDWTELNDSDNLLHQADRAVYQAKGAGRNKVICSGEGAGNRVAGSSAR</sequence>